<dbReference type="Gene3D" id="3.30.70.2450">
    <property type="match status" value="1"/>
</dbReference>
<gene>
    <name evidence="5" type="ORF">ABC974_22175</name>
</gene>
<keyword evidence="6" id="KW-1185">Reference proteome</keyword>
<evidence type="ECO:0000259" key="4">
    <source>
        <dbReference type="Pfam" id="PF01494"/>
    </source>
</evidence>
<evidence type="ECO:0000313" key="6">
    <source>
        <dbReference type="Proteomes" id="UP001419910"/>
    </source>
</evidence>
<proteinExistence type="predicted"/>
<evidence type="ECO:0000256" key="1">
    <source>
        <dbReference type="ARBA" id="ARBA00001974"/>
    </source>
</evidence>
<keyword evidence="2" id="KW-0285">Flavoprotein</keyword>
<evidence type="ECO:0000313" key="5">
    <source>
        <dbReference type="EMBL" id="MEN2792355.1"/>
    </source>
</evidence>
<comment type="cofactor">
    <cofactor evidence="1">
        <name>FAD</name>
        <dbReference type="ChEBI" id="CHEBI:57692"/>
    </cofactor>
</comment>
<accession>A0ABU9Y979</accession>
<dbReference type="Proteomes" id="UP001419910">
    <property type="component" value="Unassembled WGS sequence"/>
</dbReference>
<dbReference type="InterPro" id="IPR036188">
    <property type="entry name" value="FAD/NAD-bd_sf"/>
</dbReference>
<dbReference type="InterPro" id="IPR050641">
    <property type="entry name" value="RIFMO-like"/>
</dbReference>
<feature type="domain" description="FAD-binding" evidence="4">
    <location>
        <begin position="3"/>
        <end position="343"/>
    </location>
</feature>
<dbReference type="EMBL" id="JBDIME010000027">
    <property type="protein sequence ID" value="MEN2792355.1"/>
    <property type="molecule type" value="Genomic_DNA"/>
</dbReference>
<dbReference type="InterPro" id="IPR002938">
    <property type="entry name" value="FAD-bd"/>
</dbReference>
<dbReference type="PANTHER" id="PTHR43004:SF19">
    <property type="entry name" value="BINDING MONOOXYGENASE, PUTATIVE (JCVI)-RELATED"/>
    <property type="match status" value="1"/>
</dbReference>
<evidence type="ECO:0000256" key="3">
    <source>
        <dbReference type="ARBA" id="ARBA00022827"/>
    </source>
</evidence>
<dbReference type="PANTHER" id="PTHR43004">
    <property type="entry name" value="TRK SYSTEM POTASSIUM UPTAKE PROTEIN"/>
    <property type="match status" value="1"/>
</dbReference>
<sequence length="487" mass="52617">MIRTDILIVGAGPAGLTLACDLARRSIDFLIIERLAERVHASKGKGIQPRTLEIFGDLGIVDAVIAAGRPYPRLGFHEGGEIVREQAMMTERAPSEAVPYPNPVMIPQWKTEEILEDRLAQLGGAVRRGWGFVGFVQDADQIVVEAETPDGRVAISTRYLVAADGGRSPVRTAANIPLEGETPKLEGLLVADVTVADLDRDHWHVWGPSMREFVTLCPLPSTDAFQFQAALKLDENPEPTLETLRTWLERRAGAYAPRLLDQSWISVFRPNIRMAGQYRQGRLFLAGDAAHVHPPAGAQGLNTSVQDAYNLGWKLATALAQGSNEALLDSYEAERLPVAAAVLGLSGLLYKKGLDGEEAGMRRADDEHQLQLNYRGSPIVAMPADAGATLPLAPGDRMPNVALKAVNGTSCDLFTLLRGELPTLIGIDSECVTPADPLYLFEPTRRLRIDTSESGTATWRSAGPLLAALTGRTIAIRPDGYVASIGS</sequence>
<keyword evidence="5" id="KW-0503">Monooxygenase</keyword>
<dbReference type="Gene3D" id="3.40.30.120">
    <property type="match status" value="1"/>
</dbReference>
<dbReference type="PROSITE" id="PS51257">
    <property type="entry name" value="PROKAR_LIPOPROTEIN"/>
    <property type="match status" value="1"/>
</dbReference>
<dbReference type="Gene3D" id="3.50.50.60">
    <property type="entry name" value="FAD/NAD(P)-binding domain"/>
    <property type="match status" value="1"/>
</dbReference>
<keyword evidence="3" id="KW-0274">FAD</keyword>
<dbReference type="PRINTS" id="PR00420">
    <property type="entry name" value="RNGMNOXGNASE"/>
</dbReference>
<dbReference type="NCBIfam" id="NF004832">
    <property type="entry name" value="PRK06184.1"/>
    <property type="match status" value="1"/>
</dbReference>
<name>A0ABU9Y979_9SPHN</name>
<evidence type="ECO:0000256" key="2">
    <source>
        <dbReference type="ARBA" id="ARBA00022630"/>
    </source>
</evidence>
<organism evidence="5 6">
    <name type="scientific">Sphingomonas oligophenolica</name>
    <dbReference type="NCBI Taxonomy" id="301154"/>
    <lineage>
        <taxon>Bacteria</taxon>
        <taxon>Pseudomonadati</taxon>
        <taxon>Pseudomonadota</taxon>
        <taxon>Alphaproteobacteria</taxon>
        <taxon>Sphingomonadales</taxon>
        <taxon>Sphingomonadaceae</taxon>
        <taxon>Sphingomonas</taxon>
    </lineage>
</organism>
<reference evidence="5 6" key="1">
    <citation type="submission" date="2024-05" db="EMBL/GenBank/DDBJ databases">
        <authorList>
            <person name="Liu Q."/>
            <person name="Xin Y.-H."/>
        </authorList>
    </citation>
    <scope>NUCLEOTIDE SEQUENCE [LARGE SCALE GENOMIC DNA]</scope>
    <source>
        <strain evidence="5 6">CGMCC 1.10181</strain>
    </source>
</reference>
<dbReference type="Pfam" id="PF01494">
    <property type="entry name" value="FAD_binding_3"/>
    <property type="match status" value="1"/>
</dbReference>
<comment type="caution">
    <text evidence="5">The sequence shown here is derived from an EMBL/GenBank/DDBJ whole genome shotgun (WGS) entry which is preliminary data.</text>
</comment>
<dbReference type="SUPFAM" id="SSF51905">
    <property type="entry name" value="FAD/NAD(P)-binding domain"/>
    <property type="match status" value="1"/>
</dbReference>
<dbReference type="RefSeq" id="WP_343890946.1">
    <property type="nucleotide sequence ID" value="NZ_BAAAEH010000036.1"/>
</dbReference>
<protein>
    <submittedName>
        <fullName evidence="5">FAD-dependent monooxygenase</fullName>
    </submittedName>
</protein>
<dbReference type="GO" id="GO:0004497">
    <property type="term" value="F:monooxygenase activity"/>
    <property type="evidence" value="ECO:0007669"/>
    <property type="project" value="UniProtKB-KW"/>
</dbReference>
<keyword evidence="5" id="KW-0560">Oxidoreductase</keyword>